<dbReference type="PANTHER" id="PTHR39426">
    <property type="entry name" value="HOMOLOGY TO DEATH-ON-CURING PROTEIN OF PHAGE P1"/>
    <property type="match status" value="1"/>
</dbReference>
<accession>A0AA49Q870</accession>
<dbReference type="InterPro" id="IPR006440">
    <property type="entry name" value="Doc"/>
</dbReference>
<feature type="domain" description="Fido" evidence="1">
    <location>
        <begin position="7"/>
        <end position="124"/>
    </location>
</feature>
<dbReference type="GO" id="GO:0016301">
    <property type="term" value="F:kinase activity"/>
    <property type="evidence" value="ECO:0007669"/>
    <property type="project" value="InterPro"/>
</dbReference>
<dbReference type="NCBIfam" id="TIGR01550">
    <property type="entry name" value="DOC_P1"/>
    <property type="match status" value="1"/>
</dbReference>
<dbReference type="Gene3D" id="1.20.120.1870">
    <property type="entry name" value="Fic/DOC protein, Fido domain"/>
    <property type="match status" value="1"/>
</dbReference>
<dbReference type="EMBL" id="CP130613">
    <property type="protein sequence ID" value="WKW15792.1"/>
    <property type="molecule type" value="Genomic_DNA"/>
</dbReference>
<dbReference type="InterPro" id="IPR036597">
    <property type="entry name" value="Fido-like_dom_sf"/>
</dbReference>
<dbReference type="RefSeq" id="WP_367885756.1">
    <property type="nucleotide sequence ID" value="NZ_CP130612.1"/>
</dbReference>
<evidence type="ECO:0000313" key="4">
    <source>
        <dbReference type="Proteomes" id="UP001229955"/>
    </source>
</evidence>
<sequence length="131" mass="14214">MATPRWVPRLVLDAAHLDQLREHGGLPGIRDENALEAALARPQQKHNYEPDSDLATLAAAYAFGLAKAHPFNDGNKRAAFLAAMIFLGLNGKDLDATEAEVVQVMTALAAGSLTEAALATWMRERLVRLKL</sequence>
<gene>
    <name evidence="2" type="ORF">Strain138_002196</name>
    <name evidence="3" type="ORF">Strain318_002195</name>
</gene>
<dbReference type="AlphaFoldDB" id="A0AA49Q870"/>
<dbReference type="SUPFAM" id="SSF140931">
    <property type="entry name" value="Fic-like"/>
    <property type="match status" value="1"/>
</dbReference>
<evidence type="ECO:0000259" key="1">
    <source>
        <dbReference type="PROSITE" id="PS51459"/>
    </source>
</evidence>
<evidence type="ECO:0000313" key="2">
    <source>
        <dbReference type="EMBL" id="WKW12885.1"/>
    </source>
</evidence>
<dbReference type="InterPro" id="IPR053737">
    <property type="entry name" value="Type_II_TA_Toxin"/>
</dbReference>
<dbReference type="EMBL" id="CP130612">
    <property type="protein sequence ID" value="WKW12885.1"/>
    <property type="molecule type" value="Genomic_DNA"/>
</dbReference>
<keyword evidence="4" id="KW-1185">Reference proteome</keyword>
<dbReference type="PANTHER" id="PTHR39426:SF1">
    <property type="entry name" value="HOMOLOGY TO DEATH-ON-CURING PROTEIN OF PHAGE P1"/>
    <property type="match status" value="1"/>
</dbReference>
<dbReference type="PIRSF" id="PIRSF018297">
    <property type="entry name" value="Doc"/>
    <property type="match status" value="1"/>
</dbReference>
<dbReference type="Proteomes" id="UP001229955">
    <property type="component" value="Chromosome"/>
</dbReference>
<dbReference type="KEGG" id="pspc:Strain318_002195"/>
<accession>A0AA49Q688</accession>
<protein>
    <submittedName>
        <fullName evidence="3">Type II toxin-antitoxin system death-on-curing family toxin</fullName>
    </submittedName>
</protein>
<reference evidence="3" key="1">
    <citation type="submission" date="2023-07" db="EMBL/GenBank/DDBJ databases">
        <authorList>
            <person name="Haufschild T."/>
            <person name="Kallscheuer N."/>
            <person name="Hammer J."/>
            <person name="Kohn T."/>
            <person name="Kabuu M."/>
            <person name="Jogler M."/>
            <person name="Wohfarth N."/>
            <person name="Heuer A."/>
            <person name="Rohde M."/>
            <person name="van Teeseling M.C.F."/>
            <person name="Jogler C."/>
        </authorList>
    </citation>
    <scope>NUCLEOTIDE SEQUENCE</scope>
    <source>
        <strain evidence="2">Strain 138</strain>
        <strain evidence="3">Strain 318</strain>
    </source>
</reference>
<organism evidence="3 4">
    <name type="scientific">Pseudogemmatithrix spongiicola</name>
    <dbReference type="NCBI Taxonomy" id="3062599"/>
    <lineage>
        <taxon>Bacteria</taxon>
        <taxon>Pseudomonadati</taxon>
        <taxon>Gemmatimonadota</taxon>
        <taxon>Gemmatimonadia</taxon>
        <taxon>Gemmatimonadales</taxon>
        <taxon>Gemmatimonadaceae</taxon>
        <taxon>Pseudogemmatithrix</taxon>
    </lineage>
</organism>
<dbReference type="InterPro" id="IPR003812">
    <property type="entry name" value="Fido"/>
</dbReference>
<evidence type="ECO:0000313" key="3">
    <source>
        <dbReference type="EMBL" id="WKW15792.1"/>
    </source>
</evidence>
<dbReference type="Pfam" id="PF02661">
    <property type="entry name" value="Fic"/>
    <property type="match status" value="1"/>
</dbReference>
<proteinExistence type="predicted"/>
<name>A0AA49Q870_9BACT</name>
<dbReference type="PROSITE" id="PS51459">
    <property type="entry name" value="FIDO"/>
    <property type="match status" value="1"/>
</dbReference>